<dbReference type="Proteomes" id="UP000176431">
    <property type="component" value="Unassembled WGS sequence"/>
</dbReference>
<name>A0A1F5B245_9BACT</name>
<proteinExistence type="predicted"/>
<evidence type="ECO:0000313" key="3">
    <source>
        <dbReference type="Proteomes" id="UP000176431"/>
    </source>
</evidence>
<evidence type="ECO:0000256" key="1">
    <source>
        <dbReference type="SAM" id="MobiDB-lite"/>
    </source>
</evidence>
<dbReference type="EMBL" id="MEYK01000036">
    <property type="protein sequence ID" value="OGD24699.1"/>
    <property type="molecule type" value="Genomic_DNA"/>
</dbReference>
<gene>
    <name evidence="2" type="ORF">A2819_03110</name>
</gene>
<feature type="region of interest" description="Disordered" evidence="1">
    <location>
        <begin position="182"/>
        <end position="249"/>
    </location>
</feature>
<comment type="caution">
    <text evidence="2">The sequence shown here is derived from an EMBL/GenBank/DDBJ whole genome shotgun (WGS) entry which is preliminary data.</text>
</comment>
<dbReference type="AlphaFoldDB" id="A0A1F5B245"/>
<feature type="compositionally biased region" description="Basic and acidic residues" evidence="1">
    <location>
        <begin position="235"/>
        <end position="249"/>
    </location>
</feature>
<sequence length="249" mass="27519">MALSREEKLKILSKLPSDLQEIIFSDITAGIIDKICKKHNLSEEKSAILVSLISDILFGTVSLEQLPIILKQKLEIDEQTVMNLNIDLTAELFSKVKISLQKIKPSEEPVFSPLRSQFIPATPTPKTDQYREPVSGGPEIIDLRKTPPPPIQMPVAAAPAYIPPPKPLTFTKPVEPPVVSKVELPKPAPTPSLIEADPHKIPMPTPAPMPQPQKETSEEKPQFIVRPPGLAPTDLPHDVLDLRKDKGEF</sequence>
<protein>
    <submittedName>
        <fullName evidence="2">Uncharacterized protein</fullName>
    </submittedName>
</protein>
<organism evidence="2 3">
    <name type="scientific">Candidatus Azambacteria bacterium RIFCSPHIGHO2_01_FULL_40_24</name>
    <dbReference type="NCBI Taxonomy" id="1797301"/>
    <lineage>
        <taxon>Bacteria</taxon>
        <taxon>Candidatus Azamiibacteriota</taxon>
    </lineage>
</organism>
<feature type="compositionally biased region" description="Pro residues" evidence="1">
    <location>
        <begin position="201"/>
        <end position="211"/>
    </location>
</feature>
<reference evidence="2 3" key="1">
    <citation type="journal article" date="2016" name="Nat. Commun.">
        <title>Thousands of microbial genomes shed light on interconnected biogeochemical processes in an aquifer system.</title>
        <authorList>
            <person name="Anantharaman K."/>
            <person name="Brown C.T."/>
            <person name="Hug L.A."/>
            <person name="Sharon I."/>
            <person name="Castelle C.J."/>
            <person name="Probst A.J."/>
            <person name="Thomas B.C."/>
            <person name="Singh A."/>
            <person name="Wilkins M.J."/>
            <person name="Karaoz U."/>
            <person name="Brodie E.L."/>
            <person name="Williams K.H."/>
            <person name="Hubbard S.S."/>
            <person name="Banfield J.F."/>
        </authorList>
    </citation>
    <scope>NUCLEOTIDE SEQUENCE [LARGE SCALE GENOMIC DNA]</scope>
</reference>
<evidence type="ECO:0000313" key="2">
    <source>
        <dbReference type="EMBL" id="OGD24699.1"/>
    </source>
</evidence>
<accession>A0A1F5B245</accession>